<comment type="caution">
    <text evidence="2">The sequence shown here is derived from an EMBL/GenBank/DDBJ whole genome shotgun (WGS) entry which is preliminary data.</text>
</comment>
<reference evidence="3 4" key="1">
    <citation type="submission" date="2018-01" db="EMBL/GenBank/DDBJ databases">
        <title>Superficieibacter electus gen. nov., sp. nov., an extended-spectrum beta-lactamase possessing member of the Enterobacteriaceae family, isolated from intensive care unit surfaces.</title>
        <authorList>
            <person name="Potter R.F."/>
            <person name="D'Souza A.W."/>
        </authorList>
    </citation>
    <scope>NUCLEOTIDE SEQUENCE [LARGE SCALE GENOMIC DNA]</scope>
    <source>
        <strain evidence="2 4">BP-1</strain>
        <strain evidence="1 3">BP-2</strain>
    </source>
</reference>
<dbReference type="RefSeq" id="WP_103676248.1">
    <property type="nucleotide sequence ID" value="NZ_PQGD01000012.1"/>
</dbReference>
<proteinExistence type="predicted"/>
<dbReference type="Proteomes" id="UP000247005">
    <property type="component" value="Unassembled WGS sequence"/>
</dbReference>
<evidence type="ECO:0000313" key="1">
    <source>
        <dbReference type="EMBL" id="POP44591.1"/>
    </source>
</evidence>
<dbReference type="EMBL" id="PQGE01000009">
    <property type="protein sequence ID" value="POP44591.1"/>
    <property type="molecule type" value="Genomic_DNA"/>
</dbReference>
<dbReference type="AlphaFoldDB" id="A0A2P5GN29"/>
<protein>
    <submittedName>
        <fullName evidence="2">Phosphopantetheinyl transferase</fullName>
    </submittedName>
</protein>
<evidence type="ECO:0000313" key="2">
    <source>
        <dbReference type="EMBL" id="POP47521.1"/>
    </source>
</evidence>
<dbReference type="OrthoDB" id="7061431at2"/>
<organism evidence="2 4">
    <name type="scientific">Superficieibacter electus</name>
    <dbReference type="NCBI Taxonomy" id="2022662"/>
    <lineage>
        <taxon>Bacteria</taxon>
        <taxon>Pseudomonadati</taxon>
        <taxon>Pseudomonadota</taxon>
        <taxon>Gammaproteobacteria</taxon>
        <taxon>Enterobacterales</taxon>
        <taxon>Enterobacteriaceae</taxon>
        <taxon>Superficieibacter</taxon>
    </lineage>
</organism>
<evidence type="ECO:0000313" key="3">
    <source>
        <dbReference type="Proteomes" id="UP000237073"/>
    </source>
</evidence>
<dbReference type="EMBL" id="PQGD01000012">
    <property type="protein sequence ID" value="POP47521.1"/>
    <property type="molecule type" value="Genomic_DNA"/>
</dbReference>
<name>A0A2P5GN29_9ENTR</name>
<dbReference type="GO" id="GO:0016740">
    <property type="term" value="F:transferase activity"/>
    <property type="evidence" value="ECO:0007669"/>
    <property type="project" value="UniProtKB-KW"/>
</dbReference>
<keyword evidence="2" id="KW-0808">Transferase</keyword>
<gene>
    <name evidence="2" type="ORF">CHU32_16130</name>
    <name evidence="1" type="ORF">CHU33_11635</name>
</gene>
<sequence>MATHFARGTPGEGYRLSTRLSSACHNQARLLPEYRRSRYLSSRALLAELMFMLYGISELPEIIILPGGRPVFLDTTLPRFSIAYAGNIVGVALTTEGDCGLALALPRVMPGLTAAQASDSHIFSNNEILWINNQNDPKEARAQLLALRQSVLKLTGKTEGDSQELQLLPGSGRLRAANTAQIEAVCDAEDVLVWSIAVTPAIERLKVWEYNGNGNWRCLPDAQVRANEPAGRLMRFTSLTSEKTFTLNGSDQK</sequence>
<dbReference type="Proteomes" id="UP000237073">
    <property type="component" value="Unassembled WGS sequence"/>
</dbReference>
<evidence type="ECO:0000313" key="4">
    <source>
        <dbReference type="Proteomes" id="UP000247005"/>
    </source>
</evidence>
<accession>A0A2P5GN29</accession>
<keyword evidence="3" id="KW-1185">Reference proteome</keyword>